<protein>
    <submittedName>
        <fullName evidence="2">Uncharacterized protein</fullName>
    </submittedName>
</protein>
<gene>
    <name evidence="2" type="ORF">ERS852381_01722</name>
</gene>
<sequence>MGPVAMLRPPPGTSSQTQPDGRSVYSVFALRLGQRGIAPLCARPLGGAGGADLSVYDGFLKGAVADGS</sequence>
<accession>A0A174FLX2</accession>
<dbReference type="AlphaFoldDB" id="A0A174FLX2"/>
<evidence type="ECO:0000313" key="3">
    <source>
        <dbReference type="Proteomes" id="UP000095468"/>
    </source>
</evidence>
<evidence type="ECO:0000256" key="1">
    <source>
        <dbReference type="SAM" id="MobiDB-lite"/>
    </source>
</evidence>
<organism evidence="2 3">
    <name type="scientific">Collinsella aerofaciens</name>
    <dbReference type="NCBI Taxonomy" id="74426"/>
    <lineage>
        <taxon>Bacteria</taxon>
        <taxon>Bacillati</taxon>
        <taxon>Actinomycetota</taxon>
        <taxon>Coriobacteriia</taxon>
        <taxon>Coriobacteriales</taxon>
        <taxon>Coriobacteriaceae</taxon>
        <taxon>Collinsella</taxon>
    </lineage>
</organism>
<dbReference type="Proteomes" id="UP000095468">
    <property type="component" value="Unassembled WGS sequence"/>
</dbReference>
<reference evidence="2 3" key="1">
    <citation type="submission" date="2015-09" db="EMBL/GenBank/DDBJ databases">
        <authorList>
            <consortium name="Pathogen Informatics"/>
        </authorList>
    </citation>
    <scope>NUCLEOTIDE SEQUENCE [LARGE SCALE GENOMIC DNA]</scope>
    <source>
        <strain evidence="2 3">2789STDY5608823</strain>
    </source>
</reference>
<name>A0A174FLX2_9ACTN</name>
<evidence type="ECO:0000313" key="2">
    <source>
        <dbReference type="EMBL" id="CUO50731.1"/>
    </source>
</evidence>
<proteinExistence type="predicted"/>
<dbReference type="EMBL" id="CYYP01000018">
    <property type="protein sequence ID" value="CUO50731.1"/>
    <property type="molecule type" value="Genomic_DNA"/>
</dbReference>
<feature type="region of interest" description="Disordered" evidence="1">
    <location>
        <begin position="1"/>
        <end position="21"/>
    </location>
</feature>